<dbReference type="InterPro" id="IPR009574">
    <property type="entry name" value="DUF1189"/>
</dbReference>
<reference evidence="2" key="1">
    <citation type="submission" date="2020-02" db="EMBL/GenBank/DDBJ databases">
        <title>Bacillus sedimentmangrovi sp. nov., isolated from sediment of the mangrove ecosystem.</title>
        <authorList>
            <person name="Liu G."/>
        </authorList>
    </citation>
    <scope>NUCLEOTIDE SEQUENCE [LARGE SCALE GENOMIC DNA]</scope>
    <source>
        <strain evidence="2">SgZ-7</strain>
    </source>
</reference>
<feature type="transmembrane region" description="Helical" evidence="1">
    <location>
        <begin position="25"/>
        <end position="44"/>
    </location>
</feature>
<keyword evidence="1" id="KW-0812">Transmembrane</keyword>
<evidence type="ECO:0000256" key="1">
    <source>
        <dbReference type="SAM" id="Phobius"/>
    </source>
</evidence>
<accession>A0A6B3TT94</accession>
<keyword evidence="3" id="KW-1185">Reference proteome</keyword>
<feature type="transmembrane region" description="Helical" evidence="1">
    <location>
        <begin position="107"/>
        <end position="126"/>
    </location>
</feature>
<evidence type="ECO:0000313" key="2">
    <source>
        <dbReference type="EMBL" id="NEX79566.1"/>
    </source>
</evidence>
<feature type="transmembrane region" description="Helical" evidence="1">
    <location>
        <begin position="132"/>
        <end position="155"/>
    </location>
</feature>
<dbReference type="Pfam" id="PF06691">
    <property type="entry name" value="DUF1189"/>
    <property type="match status" value="1"/>
</dbReference>
<dbReference type="RefSeq" id="WP_163252100.1">
    <property type="nucleotide sequence ID" value="NZ_JAAIUV010000019.1"/>
</dbReference>
<sequence length="161" mass="18568">MGIISSLFNSFMLPRKKAVLNINKLNIGSSVIYFILLLFIVTFPDFIKLLINYNDQFGDIPRSVFFIQIVVFYPLQIIFLGLISITSIAVIGLGLNKLLERKLRFALLWKMAIHASTIPLFLYALINNLYSVNTYISVFLILILFFILYKIILVFPKPKKK</sequence>
<evidence type="ECO:0000313" key="3">
    <source>
        <dbReference type="Proteomes" id="UP000481621"/>
    </source>
</evidence>
<protein>
    <recommendedName>
        <fullName evidence="4">DUF1189 domain-containing protein</fullName>
    </recommendedName>
</protein>
<evidence type="ECO:0008006" key="4">
    <source>
        <dbReference type="Google" id="ProtNLM"/>
    </source>
</evidence>
<keyword evidence="1" id="KW-1133">Transmembrane helix</keyword>
<name>A0A6B3TT94_9BACI</name>
<comment type="caution">
    <text evidence="2">The sequence shown here is derived from an EMBL/GenBank/DDBJ whole genome shotgun (WGS) entry which is preliminary data.</text>
</comment>
<dbReference type="EMBL" id="JAAIUV010000019">
    <property type="protein sequence ID" value="NEX79566.1"/>
    <property type="molecule type" value="Genomic_DNA"/>
</dbReference>
<gene>
    <name evidence="2" type="ORF">G4Z05_11930</name>
</gene>
<dbReference type="AlphaFoldDB" id="A0A6B3TT94"/>
<organism evidence="2 3">
    <name type="scientific">Neobacillus thermocopriae</name>
    <dbReference type="NCBI Taxonomy" id="1215031"/>
    <lineage>
        <taxon>Bacteria</taxon>
        <taxon>Bacillati</taxon>
        <taxon>Bacillota</taxon>
        <taxon>Bacilli</taxon>
        <taxon>Bacillales</taxon>
        <taxon>Bacillaceae</taxon>
        <taxon>Neobacillus</taxon>
    </lineage>
</organism>
<proteinExistence type="predicted"/>
<dbReference type="Proteomes" id="UP000481621">
    <property type="component" value="Unassembled WGS sequence"/>
</dbReference>
<feature type="transmembrane region" description="Helical" evidence="1">
    <location>
        <begin position="64"/>
        <end position="95"/>
    </location>
</feature>
<keyword evidence="1" id="KW-0472">Membrane</keyword>